<evidence type="ECO:0000313" key="3">
    <source>
        <dbReference type="Proteomes" id="UP000315648"/>
    </source>
</evidence>
<dbReference type="RefSeq" id="WP_144230825.1">
    <property type="nucleotide sequence ID" value="NZ_CBCRVV010000006.1"/>
</dbReference>
<comment type="caution">
    <text evidence="2">The sequence shown here is derived from an EMBL/GenBank/DDBJ whole genome shotgun (WGS) entry which is preliminary data.</text>
</comment>
<organism evidence="2 3">
    <name type="scientific">Rariglobus hedericola</name>
    <dbReference type="NCBI Taxonomy" id="2597822"/>
    <lineage>
        <taxon>Bacteria</taxon>
        <taxon>Pseudomonadati</taxon>
        <taxon>Verrucomicrobiota</taxon>
        <taxon>Opitutia</taxon>
        <taxon>Opitutales</taxon>
        <taxon>Opitutaceae</taxon>
        <taxon>Rariglobus</taxon>
    </lineage>
</organism>
<evidence type="ECO:0000313" key="2">
    <source>
        <dbReference type="EMBL" id="TSJ77004.1"/>
    </source>
</evidence>
<keyword evidence="3" id="KW-1185">Reference proteome</keyword>
<feature type="transmembrane region" description="Helical" evidence="1">
    <location>
        <begin position="48"/>
        <end position="73"/>
    </location>
</feature>
<feature type="transmembrane region" description="Helical" evidence="1">
    <location>
        <begin position="94"/>
        <end position="114"/>
    </location>
</feature>
<dbReference type="AlphaFoldDB" id="A0A556QK29"/>
<protein>
    <submittedName>
        <fullName evidence="2">Uncharacterized protein</fullName>
    </submittedName>
</protein>
<evidence type="ECO:0000256" key="1">
    <source>
        <dbReference type="SAM" id="Phobius"/>
    </source>
</evidence>
<feature type="transmembrane region" description="Helical" evidence="1">
    <location>
        <begin position="120"/>
        <end position="139"/>
    </location>
</feature>
<feature type="transmembrane region" description="Helical" evidence="1">
    <location>
        <begin position="12"/>
        <end position="33"/>
    </location>
</feature>
<keyword evidence="1" id="KW-0472">Membrane</keyword>
<proteinExistence type="predicted"/>
<keyword evidence="1" id="KW-0812">Transmembrane</keyword>
<feature type="transmembrane region" description="Helical" evidence="1">
    <location>
        <begin position="175"/>
        <end position="197"/>
    </location>
</feature>
<name>A0A556QK29_9BACT</name>
<dbReference type="EMBL" id="VMBG01000002">
    <property type="protein sequence ID" value="TSJ77004.1"/>
    <property type="molecule type" value="Genomic_DNA"/>
</dbReference>
<accession>A0A556QK29</accession>
<gene>
    <name evidence="2" type="ORF">FPL22_12910</name>
</gene>
<keyword evidence="1" id="KW-1133">Transmembrane helix</keyword>
<sequence length="267" mass="30200">MDEAKPSWSSMAIDSGAWIFGATAIAYLCAYLFERGALGHFGVPPEFIEVSVMCLVSTGGAFLVFSVLLLQFWSSALQLDEMVDFGRFKGLGRLLAKWWIFFLMWGIGFLFFSYNWTTLLVFSVWFLNFLMDVLIPLIPKEDGVNYDERLYAWLNKPQGKANIDPSRKSFLKGKVASVFAVIGVVSLLCLFSGQIAAAARTNYASLDSEKGYLVLRHYGSKYLLVRYDSVSRIFAREYKIVREEDVNGNIHVVNVGWRSKVSEPDKQ</sequence>
<dbReference type="Proteomes" id="UP000315648">
    <property type="component" value="Unassembled WGS sequence"/>
</dbReference>
<reference evidence="2 3" key="1">
    <citation type="submission" date="2019-07" db="EMBL/GenBank/DDBJ databases">
        <title>Description of 53C-WASEF.</title>
        <authorList>
            <person name="Pitt A."/>
            <person name="Hahn M.W."/>
        </authorList>
    </citation>
    <scope>NUCLEOTIDE SEQUENCE [LARGE SCALE GENOMIC DNA]</scope>
    <source>
        <strain evidence="2 3">53C-WASEF</strain>
    </source>
</reference>